<dbReference type="GO" id="GO:0102303">
    <property type="term" value="F:resveratrol 3,5-O-dimethyltransferase activity"/>
    <property type="evidence" value="ECO:0007669"/>
    <property type="project" value="UniProtKB-EC"/>
</dbReference>
<accession>A0A2P6R225</accession>
<feature type="active site" description="Proton acceptor" evidence="4">
    <location>
        <position position="260"/>
    </location>
</feature>
<dbReference type="InterPro" id="IPR001077">
    <property type="entry name" value="COMT_C"/>
</dbReference>
<dbReference type="OMA" id="WTEDAYE"/>
<dbReference type="InterPro" id="IPR016461">
    <property type="entry name" value="COMT-like"/>
</dbReference>
<dbReference type="InterPro" id="IPR029063">
    <property type="entry name" value="SAM-dependent_MTases_sf"/>
</dbReference>
<keyword evidence="1 7" id="KW-0489">Methyltransferase</keyword>
<sequence length="359" mass="40771">MDLAINNSSSRELLQAQVHVWNHILKFINSMALKCAIQLGIPDIIHNHGQPITLSNLISRLNVHPSKSRFIYRLMRILVQSGFFVKHNDVHQEVVYSLTPSSELLLNDQPLKMTPFLLLLLDPMLIAPLHLLGSWFRKHGSTPFEMTYDMSFFDLGAHEPRFGSMFDEAMVADSELVSRVVIKECQGVFEGLNSIVDVGGGRGTMAFAIANAFPHIKCTVLDLPHVIDNLKGTNNLDFVVGDMFEKIPPANAILLKWILHDWNDEESVKILKRCREAISISKSDRGKVIIIDIVVTVDNKEMNNRATETQLLWDMLMMVNLTGRERTEKEWEKLFVAAGFTYYKISHTLGVRSLIEVYL</sequence>
<name>A0A2P6R225_ROSCH</name>
<keyword evidence="2 7" id="KW-0808">Transferase</keyword>
<dbReference type="GO" id="GO:0009717">
    <property type="term" value="P:isoflavonoid biosynthetic process"/>
    <property type="evidence" value="ECO:0007669"/>
    <property type="project" value="UniProtKB-ARBA"/>
</dbReference>
<dbReference type="Pfam" id="PF08100">
    <property type="entry name" value="Dimerisation"/>
    <property type="match status" value="1"/>
</dbReference>
<dbReference type="GO" id="GO:0032259">
    <property type="term" value="P:methylation"/>
    <property type="evidence" value="ECO:0007669"/>
    <property type="project" value="UniProtKB-KW"/>
</dbReference>
<feature type="domain" description="O-methyltransferase C-terminal" evidence="5">
    <location>
        <begin position="132"/>
        <end position="340"/>
    </location>
</feature>
<comment type="caution">
    <text evidence="7">The sequence shown here is derived from an EMBL/GenBank/DDBJ whole genome shotgun (WGS) entry which is preliminary data.</text>
</comment>
<dbReference type="GO" id="GO:0046983">
    <property type="term" value="F:protein dimerization activity"/>
    <property type="evidence" value="ECO:0007669"/>
    <property type="project" value="InterPro"/>
</dbReference>
<reference evidence="7 8" key="1">
    <citation type="journal article" date="2018" name="Nat. Genet.">
        <title>The Rosa genome provides new insights in the design of modern roses.</title>
        <authorList>
            <person name="Bendahmane M."/>
        </authorList>
    </citation>
    <scope>NUCLEOTIDE SEQUENCE [LARGE SCALE GENOMIC DNA]</scope>
    <source>
        <strain evidence="8">cv. Old Blush</strain>
    </source>
</reference>
<dbReference type="Gramene" id="PRQ40493">
    <property type="protein sequence ID" value="PRQ40493"/>
    <property type="gene ID" value="RchiOBHm_Chr4g0436611"/>
</dbReference>
<dbReference type="OrthoDB" id="1156298at2759"/>
<gene>
    <name evidence="7" type="ORF">RchiOBHm_Chr4g0436611</name>
</gene>
<feature type="domain" description="O-methyltransferase dimerisation" evidence="6">
    <location>
        <begin position="21"/>
        <end position="107"/>
    </location>
</feature>
<protein>
    <submittedName>
        <fullName evidence="7">Putative trans-resveratrol di-O-methyltransferase</fullName>
        <ecNumber evidence="7">2.1.1.240</ecNumber>
    </submittedName>
</protein>
<evidence type="ECO:0000313" key="7">
    <source>
        <dbReference type="EMBL" id="PRQ40493.1"/>
    </source>
</evidence>
<evidence type="ECO:0000256" key="3">
    <source>
        <dbReference type="ARBA" id="ARBA00022691"/>
    </source>
</evidence>
<proteinExistence type="predicted"/>
<dbReference type="InterPro" id="IPR036390">
    <property type="entry name" value="WH_DNA-bd_sf"/>
</dbReference>
<dbReference type="SUPFAM" id="SSF53335">
    <property type="entry name" value="S-adenosyl-L-methionine-dependent methyltransferases"/>
    <property type="match status" value="1"/>
</dbReference>
<evidence type="ECO:0000256" key="1">
    <source>
        <dbReference type="ARBA" id="ARBA00022603"/>
    </source>
</evidence>
<dbReference type="GO" id="GO:0008171">
    <property type="term" value="F:O-methyltransferase activity"/>
    <property type="evidence" value="ECO:0007669"/>
    <property type="project" value="InterPro"/>
</dbReference>
<dbReference type="EMBL" id="PDCK01000042">
    <property type="protein sequence ID" value="PRQ40493.1"/>
    <property type="molecule type" value="Genomic_DNA"/>
</dbReference>
<dbReference type="PROSITE" id="PS51683">
    <property type="entry name" value="SAM_OMT_II"/>
    <property type="match status" value="1"/>
</dbReference>
<dbReference type="PIRSF" id="PIRSF005739">
    <property type="entry name" value="O-mtase"/>
    <property type="match status" value="1"/>
</dbReference>
<keyword evidence="3" id="KW-0949">S-adenosyl-L-methionine</keyword>
<dbReference type="Proteomes" id="UP000238479">
    <property type="component" value="Chromosome 4"/>
</dbReference>
<dbReference type="InterPro" id="IPR012967">
    <property type="entry name" value="COMT_dimerisation"/>
</dbReference>
<evidence type="ECO:0000259" key="6">
    <source>
        <dbReference type="Pfam" id="PF08100"/>
    </source>
</evidence>
<dbReference type="STRING" id="74649.A0A2P6R225"/>
<evidence type="ECO:0000259" key="5">
    <source>
        <dbReference type="Pfam" id="PF00891"/>
    </source>
</evidence>
<organism evidence="7 8">
    <name type="scientific">Rosa chinensis</name>
    <name type="common">China rose</name>
    <dbReference type="NCBI Taxonomy" id="74649"/>
    <lineage>
        <taxon>Eukaryota</taxon>
        <taxon>Viridiplantae</taxon>
        <taxon>Streptophyta</taxon>
        <taxon>Embryophyta</taxon>
        <taxon>Tracheophyta</taxon>
        <taxon>Spermatophyta</taxon>
        <taxon>Magnoliopsida</taxon>
        <taxon>eudicotyledons</taxon>
        <taxon>Gunneridae</taxon>
        <taxon>Pentapetalae</taxon>
        <taxon>rosids</taxon>
        <taxon>fabids</taxon>
        <taxon>Rosales</taxon>
        <taxon>Rosaceae</taxon>
        <taxon>Rosoideae</taxon>
        <taxon>Rosoideae incertae sedis</taxon>
        <taxon>Rosa</taxon>
    </lineage>
</organism>
<dbReference type="FunFam" id="3.40.50.150:FF:000057">
    <property type="entry name" value="O-methyltransferase ZRP4"/>
    <property type="match status" value="1"/>
</dbReference>
<dbReference type="InterPro" id="IPR036388">
    <property type="entry name" value="WH-like_DNA-bd_sf"/>
</dbReference>
<evidence type="ECO:0000313" key="8">
    <source>
        <dbReference type="Proteomes" id="UP000238479"/>
    </source>
</evidence>
<keyword evidence="8" id="KW-1185">Reference proteome</keyword>
<evidence type="ECO:0000256" key="4">
    <source>
        <dbReference type="PIRSR" id="PIRSR005739-1"/>
    </source>
</evidence>
<dbReference type="SUPFAM" id="SSF46785">
    <property type="entry name" value="Winged helix' DNA-binding domain"/>
    <property type="match status" value="1"/>
</dbReference>
<dbReference type="EC" id="2.1.1.240" evidence="7"/>
<dbReference type="Gene3D" id="3.40.50.150">
    <property type="entry name" value="Vaccinia Virus protein VP39"/>
    <property type="match status" value="1"/>
</dbReference>
<dbReference type="FunFam" id="1.10.10.10:FF:000213">
    <property type="entry name" value="Coniferyl alcohol 9-O-methyltransferase"/>
    <property type="match status" value="1"/>
</dbReference>
<dbReference type="GO" id="GO:0008757">
    <property type="term" value="F:S-adenosylmethionine-dependent methyltransferase activity"/>
    <property type="evidence" value="ECO:0007669"/>
    <property type="project" value="UniProtKB-ARBA"/>
</dbReference>
<dbReference type="PANTHER" id="PTHR11746">
    <property type="entry name" value="O-METHYLTRANSFERASE"/>
    <property type="match status" value="1"/>
</dbReference>
<dbReference type="AlphaFoldDB" id="A0A2P6R225"/>
<dbReference type="Pfam" id="PF00891">
    <property type="entry name" value="Methyltransf_2"/>
    <property type="match status" value="1"/>
</dbReference>
<evidence type="ECO:0000256" key="2">
    <source>
        <dbReference type="ARBA" id="ARBA00022679"/>
    </source>
</evidence>
<dbReference type="Gene3D" id="1.10.10.10">
    <property type="entry name" value="Winged helix-like DNA-binding domain superfamily/Winged helix DNA-binding domain"/>
    <property type="match status" value="1"/>
</dbReference>